<feature type="signal peptide" evidence="2">
    <location>
        <begin position="1"/>
        <end position="16"/>
    </location>
</feature>
<feature type="compositionally biased region" description="Low complexity" evidence="1">
    <location>
        <begin position="187"/>
        <end position="196"/>
    </location>
</feature>
<feature type="region of interest" description="Disordered" evidence="1">
    <location>
        <begin position="129"/>
        <end position="217"/>
    </location>
</feature>
<sequence length="217" mass="21453">MRILICSATLLSAVFAAPATTGGRSLGAAIVPVGSASQHASAFDKGAQQAAATHAQGSSSYDHGTQAAKTFGNKESSGSRESFSHSADSSLNQGSGGFSNVGAFDKGSNLASSGQHLSSFGGGLGAIGSSSSVGSHQQGLHSNGHSVGQGASNFNQGHSSVKSSGSKESFHNKESFGQEGSASHAKGSGQQSHAQGAQGGHHDRGQHQYSASQGVIG</sequence>
<reference evidence="4" key="1">
    <citation type="submission" date="2025-08" db="UniProtKB">
        <authorList>
            <consortium name="RefSeq"/>
        </authorList>
    </citation>
    <scope>IDENTIFICATION</scope>
</reference>
<organism evidence="3 4">
    <name type="scientific">Galendromus occidentalis</name>
    <name type="common">western predatory mite</name>
    <dbReference type="NCBI Taxonomy" id="34638"/>
    <lineage>
        <taxon>Eukaryota</taxon>
        <taxon>Metazoa</taxon>
        <taxon>Ecdysozoa</taxon>
        <taxon>Arthropoda</taxon>
        <taxon>Chelicerata</taxon>
        <taxon>Arachnida</taxon>
        <taxon>Acari</taxon>
        <taxon>Parasitiformes</taxon>
        <taxon>Mesostigmata</taxon>
        <taxon>Gamasina</taxon>
        <taxon>Phytoseioidea</taxon>
        <taxon>Phytoseiidae</taxon>
        <taxon>Typhlodrominae</taxon>
        <taxon>Galendromus</taxon>
    </lineage>
</organism>
<feature type="chain" id="PRO_5042505717" evidence="2">
    <location>
        <begin position="17"/>
        <end position="217"/>
    </location>
</feature>
<proteinExistence type="predicted"/>
<feature type="compositionally biased region" description="Low complexity" evidence="1">
    <location>
        <begin position="129"/>
        <end position="142"/>
    </location>
</feature>
<gene>
    <name evidence="4" type="primary">LOC100907868</name>
</gene>
<name>A0AAJ6QZ00_9ACAR</name>
<evidence type="ECO:0000256" key="1">
    <source>
        <dbReference type="SAM" id="MobiDB-lite"/>
    </source>
</evidence>
<dbReference type="Proteomes" id="UP000694867">
    <property type="component" value="Unplaced"/>
</dbReference>
<evidence type="ECO:0000313" key="4">
    <source>
        <dbReference type="RefSeq" id="XP_003748365.1"/>
    </source>
</evidence>
<dbReference type="KEGG" id="goe:100907868"/>
<dbReference type="GeneID" id="100907868"/>
<protein>
    <submittedName>
        <fullName evidence="4">Hornerin</fullName>
    </submittedName>
</protein>
<dbReference type="AlphaFoldDB" id="A0AAJ6QZ00"/>
<accession>A0AAJ6QZ00</accession>
<keyword evidence="3" id="KW-1185">Reference proteome</keyword>
<dbReference type="RefSeq" id="XP_003748365.1">
    <property type="nucleotide sequence ID" value="XM_003748317.2"/>
</dbReference>
<evidence type="ECO:0000256" key="2">
    <source>
        <dbReference type="SAM" id="SignalP"/>
    </source>
</evidence>
<keyword evidence="2" id="KW-0732">Signal</keyword>
<evidence type="ECO:0000313" key="3">
    <source>
        <dbReference type="Proteomes" id="UP000694867"/>
    </source>
</evidence>
<feature type="region of interest" description="Disordered" evidence="1">
    <location>
        <begin position="53"/>
        <end position="94"/>
    </location>
</feature>
<feature type="compositionally biased region" description="Polar residues" evidence="1">
    <location>
        <begin position="143"/>
        <end position="158"/>
    </location>
</feature>